<dbReference type="RefSeq" id="WP_183831833.1">
    <property type="nucleotide sequence ID" value="NZ_JACHEU010000002.1"/>
</dbReference>
<dbReference type="Pfam" id="PF04214">
    <property type="entry name" value="DUF411"/>
    <property type="match status" value="1"/>
</dbReference>
<dbReference type="InterPro" id="IPR007332">
    <property type="entry name" value="DUF411"/>
</dbReference>
<dbReference type="PROSITE" id="PS51318">
    <property type="entry name" value="TAT"/>
    <property type="match status" value="1"/>
</dbReference>
<protein>
    <recommendedName>
        <fullName evidence="3">Metal-binding protein</fullName>
    </recommendedName>
</protein>
<dbReference type="InterPro" id="IPR006311">
    <property type="entry name" value="TAT_signal"/>
</dbReference>
<evidence type="ECO:0008006" key="3">
    <source>
        <dbReference type="Google" id="ProtNLM"/>
    </source>
</evidence>
<dbReference type="EMBL" id="JACHEU010000002">
    <property type="protein sequence ID" value="MBB6013644.1"/>
    <property type="molecule type" value="Genomic_DNA"/>
</dbReference>
<name>A0A7W9S4J0_9HYPH</name>
<sequence length="151" mass="15819">MKGLSRRTVMALAGAGIGMALGGGRVFAAQQVVEVARSPSCNCCGAWIDHMRAEGFVVRDRLVEDLDPLKTALGVPASVQSCHTAVIDGYVIEGHVPAREIRRLLAERPPAIGLAVPGMPVGSPGMETGGTPDTYDVLIFGAEGARSFARY</sequence>
<dbReference type="Proteomes" id="UP000533306">
    <property type="component" value="Unassembled WGS sequence"/>
</dbReference>
<evidence type="ECO:0000313" key="2">
    <source>
        <dbReference type="Proteomes" id="UP000533306"/>
    </source>
</evidence>
<evidence type="ECO:0000313" key="1">
    <source>
        <dbReference type="EMBL" id="MBB6013644.1"/>
    </source>
</evidence>
<accession>A0A7W9S4J0</accession>
<dbReference type="AlphaFoldDB" id="A0A7W9S4J0"/>
<keyword evidence="2" id="KW-1185">Reference proteome</keyword>
<comment type="caution">
    <text evidence="1">The sequence shown here is derived from an EMBL/GenBank/DDBJ whole genome shotgun (WGS) entry which is preliminary data.</text>
</comment>
<organism evidence="1 2">
    <name type="scientific">Aquamicrobium lusatiense</name>
    <dbReference type="NCBI Taxonomy" id="89772"/>
    <lineage>
        <taxon>Bacteria</taxon>
        <taxon>Pseudomonadati</taxon>
        <taxon>Pseudomonadota</taxon>
        <taxon>Alphaproteobacteria</taxon>
        <taxon>Hyphomicrobiales</taxon>
        <taxon>Phyllobacteriaceae</taxon>
        <taxon>Aquamicrobium</taxon>
    </lineage>
</organism>
<proteinExistence type="predicted"/>
<gene>
    <name evidence="1" type="ORF">HNR59_003033</name>
</gene>
<reference evidence="1 2" key="1">
    <citation type="submission" date="2020-08" db="EMBL/GenBank/DDBJ databases">
        <title>Genomic Encyclopedia of Type Strains, Phase IV (KMG-IV): sequencing the most valuable type-strain genomes for metagenomic binning, comparative biology and taxonomic classification.</title>
        <authorList>
            <person name="Goeker M."/>
        </authorList>
    </citation>
    <scope>NUCLEOTIDE SEQUENCE [LARGE SCALE GENOMIC DNA]</scope>
    <source>
        <strain evidence="1 2">DSM 11099</strain>
    </source>
</reference>